<feature type="region of interest" description="Disordered" evidence="1">
    <location>
        <begin position="1"/>
        <end position="283"/>
    </location>
</feature>
<keyword evidence="3" id="KW-1185">Reference proteome</keyword>
<evidence type="ECO:0000313" key="2">
    <source>
        <dbReference type="EMBL" id="KUI74570.1"/>
    </source>
</evidence>
<reference evidence="2" key="1">
    <citation type="submission" date="2014-12" db="EMBL/GenBank/DDBJ databases">
        <title>Genome Sequence of Valsa Canker Pathogens Uncovers a Specific Adaption of Colonization on Woody Bark.</title>
        <authorList>
            <person name="Yin Z."/>
            <person name="Liu H."/>
            <person name="Gao X."/>
            <person name="Li Z."/>
            <person name="Song N."/>
            <person name="Ke X."/>
            <person name="Dai Q."/>
            <person name="Wu Y."/>
            <person name="Sun Y."/>
            <person name="Xu J.-R."/>
            <person name="Kang Z.K."/>
            <person name="Wang L."/>
            <person name="Huang L."/>
        </authorList>
    </citation>
    <scope>NUCLEOTIDE SEQUENCE [LARGE SCALE GENOMIC DNA]</scope>
    <source>
        <strain evidence="2">03-8</strain>
    </source>
</reference>
<feature type="region of interest" description="Disordered" evidence="1">
    <location>
        <begin position="326"/>
        <end position="410"/>
    </location>
</feature>
<protein>
    <submittedName>
        <fullName evidence="2">Uncharacterized protein</fullName>
    </submittedName>
</protein>
<dbReference type="EMBL" id="CM003110">
    <property type="protein sequence ID" value="KUI74570.1"/>
    <property type="molecule type" value="Genomic_DNA"/>
</dbReference>
<dbReference type="OrthoDB" id="5403157at2759"/>
<sequence>MSSLGRPGRTATMKLLEEVEGNRPLRRAVSNSSVSSTASAAASTETEDPFVFSPHQTPDSEEPSSWQASACASAGGHPSNSPTPRSRPIDISLPPSALRKIKSFGRTSTEPLSARGDVSGGYFPLHEDPEKRIHRPHPFHTATQKAKEDCDADALAKSAGSTHAAQQPSSSSTSRPTLPPLAVSEPKGQHLKAANMSRSQGLTPVTSYVPSGGFHESPMPVGKYYPSNYERRHNSSQNAPRTSRNSLRPPSACGPSSVKSDTAVPQFNRTDSHGRSDSEATRRLQQYQRDMVAQAYLATQKATQDLAGKEGAAAALAAASKHGAPLSRFQFPGTPHRPVSPRLEPMGSPGPVTPLALEGADGYWDRPRPVPSPDAGRESQAVARAMRAEGERHRREGQHSPAVEAGGFGF</sequence>
<feature type="compositionally biased region" description="Low complexity" evidence="1">
    <location>
        <begin position="28"/>
        <end position="44"/>
    </location>
</feature>
<feature type="compositionally biased region" description="Basic and acidic residues" evidence="1">
    <location>
        <begin position="270"/>
        <end position="282"/>
    </location>
</feature>
<dbReference type="Proteomes" id="UP000078559">
    <property type="component" value="Chromosome 13"/>
</dbReference>
<evidence type="ECO:0000313" key="3">
    <source>
        <dbReference type="Proteomes" id="UP000078559"/>
    </source>
</evidence>
<gene>
    <name evidence="2" type="ORF">VM1G_10078</name>
</gene>
<accession>A0A194WE89</accession>
<name>A0A194WE89_CYTMA</name>
<proteinExistence type="predicted"/>
<feature type="compositionally biased region" description="Basic and acidic residues" evidence="1">
    <location>
        <begin position="386"/>
        <end position="398"/>
    </location>
</feature>
<evidence type="ECO:0000256" key="1">
    <source>
        <dbReference type="SAM" id="MobiDB-lite"/>
    </source>
</evidence>
<feature type="compositionally biased region" description="Polar residues" evidence="1">
    <location>
        <begin position="235"/>
        <end position="248"/>
    </location>
</feature>
<feature type="compositionally biased region" description="Polar residues" evidence="1">
    <location>
        <begin position="196"/>
        <end position="209"/>
    </location>
</feature>
<dbReference type="AlphaFoldDB" id="A0A194WE89"/>
<feature type="compositionally biased region" description="Polar residues" evidence="1">
    <location>
        <begin position="257"/>
        <end position="269"/>
    </location>
</feature>
<organism evidence="2 3">
    <name type="scientific">Cytospora mali</name>
    <name type="common">Apple Valsa canker fungus</name>
    <name type="synonym">Valsa mali</name>
    <dbReference type="NCBI Taxonomy" id="578113"/>
    <lineage>
        <taxon>Eukaryota</taxon>
        <taxon>Fungi</taxon>
        <taxon>Dikarya</taxon>
        <taxon>Ascomycota</taxon>
        <taxon>Pezizomycotina</taxon>
        <taxon>Sordariomycetes</taxon>
        <taxon>Sordariomycetidae</taxon>
        <taxon>Diaporthales</taxon>
        <taxon>Cytosporaceae</taxon>
        <taxon>Cytospora</taxon>
    </lineage>
</organism>